<proteinExistence type="predicted"/>
<dbReference type="AlphaFoldDB" id="A0AAV7SX98"/>
<gene>
    <name evidence="1" type="ORF">NDU88_000531</name>
</gene>
<reference evidence="1" key="1">
    <citation type="journal article" date="2022" name="bioRxiv">
        <title>Sequencing and chromosome-scale assembly of the giantPleurodeles waltlgenome.</title>
        <authorList>
            <person name="Brown T."/>
            <person name="Elewa A."/>
            <person name="Iarovenko S."/>
            <person name="Subramanian E."/>
            <person name="Araus A.J."/>
            <person name="Petzold A."/>
            <person name="Susuki M."/>
            <person name="Suzuki K.-i.T."/>
            <person name="Hayashi T."/>
            <person name="Toyoda A."/>
            <person name="Oliveira C."/>
            <person name="Osipova E."/>
            <person name="Leigh N.D."/>
            <person name="Simon A."/>
            <person name="Yun M.H."/>
        </authorList>
    </citation>
    <scope>NUCLEOTIDE SEQUENCE</scope>
    <source>
        <strain evidence="1">20211129_DDA</strain>
        <tissue evidence="1">Liver</tissue>
    </source>
</reference>
<protein>
    <submittedName>
        <fullName evidence="1">Uncharacterized protein</fullName>
    </submittedName>
</protein>
<evidence type="ECO:0000313" key="1">
    <source>
        <dbReference type="EMBL" id="KAJ1168611.1"/>
    </source>
</evidence>
<comment type="caution">
    <text evidence="1">The sequence shown here is derived from an EMBL/GenBank/DDBJ whole genome shotgun (WGS) entry which is preliminary data.</text>
</comment>
<organism evidence="1 2">
    <name type="scientific">Pleurodeles waltl</name>
    <name type="common">Iberian ribbed newt</name>
    <dbReference type="NCBI Taxonomy" id="8319"/>
    <lineage>
        <taxon>Eukaryota</taxon>
        <taxon>Metazoa</taxon>
        <taxon>Chordata</taxon>
        <taxon>Craniata</taxon>
        <taxon>Vertebrata</taxon>
        <taxon>Euteleostomi</taxon>
        <taxon>Amphibia</taxon>
        <taxon>Batrachia</taxon>
        <taxon>Caudata</taxon>
        <taxon>Salamandroidea</taxon>
        <taxon>Salamandridae</taxon>
        <taxon>Pleurodelinae</taxon>
        <taxon>Pleurodeles</taxon>
    </lineage>
</organism>
<dbReference type="EMBL" id="JANPWB010000007">
    <property type="protein sequence ID" value="KAJ1168611.1"/>
    <property type="molecule type" value="Genomic_DNA"/>
</dbReference>
<keyword evidence="2" id="KW-1185">Reference proteome</keyword>
<accession>A0AAV7SX98</accession>
<dbReference type="Proteomes" id="UP001066276">
    <property type="component" value="Chromosome 4_1"/>
</dbReference>
<sequence length="77" mass="8571">MRPPATRCVSCTRSEDVMKGEESVTRTLRRSAAMLSRAPGTMEALVVFLRAMLAWGYLNHNSVVGELNRSQRECVSV</sequence>
<name>A0AAV7SX98_PLEWA</name>
<evidence type="ECO:0000313" key="2">
    <source>
        <dbReference type="Proteomes" id="UP001066276"/>
    </source>
</evidence>